<dbReference type="NCBIfam" id="TIGR03307">
    <property type="entry name" value="PhnP"/>
    <property type="match status" value="1"/>
</dbReference>
<evidence type="ECO:0000313" key="2">
    <source>
        <dbReference type="EMBL" id="UZE96249.1"/>
    </source>
</evidence>
<dbReference type="SUPFAM" id="SSF56281">
    <property type="entry name" value="Metallo-hydrolase/oxidoreductase"/>
    <property type="match status" value="1"/>
</dbReference>
<dbReference type="InterPro" id="IPR036866">
    <property type="entry name" value="RibonucZ/Hydroxyglut_hydro"/>
</dbReference>
<sequence length="254" mass="28730">MNLRFQGTGDARQVPVYGCDCKSCYLARVDKTKRRGPSGLLLETDSVTLLLDAGQTDLAERFPPDTLTGILLTHYHMDHVAGLFHLRWGVNTQIPVWGPNDENGCDDLFKHPGILDFKSPLEAFSMISFGRLNITPIPLNHSKPCLGFCVEHEGQKFAYLTDTVGLPDNSRDFLAEWNADTLIIDCSHPPQNYGSEVEKALNHNDWRMVELIISQLNPRHTWLTHISHEMDEWLLNNKLPFGVSVAYDDLTLEM</sequence>
<protein>
    <submittedName>
        <fullName evidence="2">Phosphonate metabolism protein PhnP</fullName>
        <ecNumber evidence="2">3.1.4.55</ecNumber>
    </submittedName>
</protein>
<name>A0ABY6N2H0_9ALTE</name>
<feature type="domain" description="Metallo-beta-lactamase" evidence="1">
    <location>
        <begin position="36"/>
        <end position="220"/>
    </location>
</feature>
<dbReference type="InterPro" id="IPR001279">
    <property type="entry name" value="Metallo-B-lactamas"/>
</dbReference>
<evidence type="ECO:0000259" key="1">
    <source>
        <dbReference type="SMART" id="SM00849"/>
    </source>
</evidence>
<dbReference type="RefSeq" id="WP_265047733.1">
    <property type="nucleotide sequence ID" value="NZ_CP100390.1"/>
</dbReference>
<dbReference type="GO" id="GO:0103043">
    <property type="term" value="F:phosphoribosyl 1,2-cyclic phosphate phosphodiesterase activity"/>
    <property type="evidence" value="ECO:0007669"/>
    <property type="project" value="UniProtKB-EC"/>
</dbReference>
<proteinExistence type="predicted"/>
<dbReference type="InterPro" id="IPR035682">
    <property type="entry name" value="PhnP_MBL"/>
</dbReference>
<keyword evidence="3" id="KW-1185">Reference proteome</keyword>
<accession>A0ABY6N2H0</accession>
<dbReference type="EC" id="3.1.4.55" evidence="2"/>
<dbReference type="Gene3D" id="3.60.15.10">
    <property type="entry name" value="Ribonuclease Z/Hydroxyacylglutathione hydrolase-like"/>
    <property type="match status" value="1"/>
</dbReference>
<dbReference type="SMART" id="SM00849">
    <property type="entry name" value="Lactamase_B"/>
    <property type="match status" value="1"/>
</dbReference>
<organism evidence="2 3">
    <name type="scientific">Alkalimarinus alittae</name>
    <dbReference type="NCBI Taxonomy" id="2961619"/>
    <lineage>
        <taxon>Bacteria</taxon>
        <taxon>Pseudomonadati</taxon>
        <taxon>Pseudomonadota</taxon>
        <taxon>Gammaproteobacteria</taxon>
        <taxon>Alteromonadales</taxon>
        <taxon>Alteromonadaceae</taxon>
        <taxon>Alkalimarinus</taxon>
    </lineage>
</organism>
<dbReference type="PANTHER" id="PTHR42663:SF6">
    <property type="entry name" value="HYDROLASE C777.06C-RELATED"/>
    <property type="match status" value="1"/>
</dbReference>
<gene>
    <name evidence="2" type="primary">phnP</name>
    <name evidence="2" type="ORF">NKI27_00445</name>
</gene>
<reference evidence="2" key="1">
    <citation type="submission" date="2022-06" db="EMBL/GenBank/DDBJ databases">
        <title>Alkalimarinus sp. nov., isolated from gut of a Alitta virens.</title>
        <authorList>
            <person name="Yang A.I."/>
            <person name="Shin N.-R."/>
        </authorList>
    </citation>
    <scope>NUCLEOTIDE SEQUENCE</scope>
    <source>
        <strain evidence="2">A2M4</strain>
    </source>
</reference>
<dbReference type="Proteomes" id="UP001163739">
    <property type="component" value="Chromosome"/>
</dbReference>
<dbReference type="CDD" id="cd07736">
    <property type="entry name" value="PhnP-like_MBL-fold"/>
    <property type="match status" value="1"/>
</dbReference>
<dbReference type="PANTHER" id="PTHR42663">
    <property type="entry name" value="HYDROLASE C777.06C-RELATED-RELATED"/>
    <property type="match status" value="1"/>
</dbReference>
<dbReference type="Pfam" id="PF12706">
    <property type="entry name" value="Lactamase_B_2"/>
    <property type="match status" value="1"/>
</dbReference>
<keyword evidence="2" id="KW-0378">Hydrolase</keyword>
<dbReference type="InterPro" id="IPR017693">
    <property type="entry name" value="Phosphonate_metab_PhnP"/>
</dbReference>
<dbReference type="EMBL" id="CP100390">
    <property type="protein sequence ID" value="UZE96249.1"/>
    <property type="molecule type" value="Genomic_DNA"/>
</dbReference>
<evidence type="ECO:0000313" key="3">
    <source>
        <dbReference type="Proteomes" id="UP001163739"/>
    </source>
</evidence>